<evidence type="ECO:0000313" key="3">
    <source>
        <dbReference type="Proteomes" id="UP000821866"/>
    </source>
</evidence>
<protein>
    <submittedName>
        <fullName evidence="2">Uncharacterized protein</fullName>
    </submittedName>
</protein>
<reference evidence="2" key="2">
    <citation type="submission" date="2021-09" db="EMBL/GenBank/DDBJ databases">
        <authorList>
            <person name="Jia N."/>
            <person name="Wang J."/>
            <person name="Shi W."/>
            <person name="Du L."/>
            <person name="Sun Y."/>
            <person name="Zhan W."/>
            <person name="Jiang J."/>
            <person name="Wang Q."/>
            <person name="Zhang B."/>
            <person name="Ji P."/>
            <person name="Sakyi L.B."/>
            <person name="Cui X."/>
            <person name="Yuan T."/>
            <person name="Jiang B."/>
            <person name="Yang W."/>
            <person name="Lam T.T.-Y."/>
            <person name="Chang Q."/>
            <person name="Ding S."/>
            <person name="Wang X."/>
            <person name="Zhu J."/>
            <person name="Ruan X."/>
            <person name="Zhao L."/>
            <person name="Wei J."/>
            <person name="Que T."/>
            <person name="Du C."/>
            <person name="Cheng J."/>
            <person name="Dai P."/>
            <person name="Han X."/>
            <person name="Huang E."/>
            <person name="Gao Y."/>
            <person name="Liu J."/>
            <person name="Shao H."/>
            <person name="Ye R."/>
            <person name="Li L."/>
            <person name="Wei W."/>
            <person name="Wang X."/>
            <person name="Wang C."/>
            <person name="Huo Q."/>
            <person name="Li W."/>
            <person name="Guo W."/>
            <person name="Chen H."/>
            <person name="Chen S."/>
            <person name="Zhou L."/>
            <person name="Zhou L."/>
            <person name="Ni X."/>
            <person name="Tian J."/>
            <person name="Zhou Y."/>
            <person name="Sheng Y."/>
            <person name="Liu T."/>
            <person name="Pan Y."/>
            <person name="Xia L."/>
            <person name="Li J."/>
            <person name="Zhao F."/>
            <person name="Cao W."/>
        </authorList>
    </citation>
    <scope>NUCLEOTIDE SEQUENCE</scope>
    <source>
        <strain evidence="2">Rmic-2018</strain>
        <tissue evidence="2">Larvae</tissue>
    </source>
</reference>
<evidence type="ECO:0000256" key="1">
    <source>
        <dbReference type="SAM" id="MobiDB-lite"/>
    </source>
</evidence>
<organism evidence="2 3">
    <name type="scientific">Rhipicephalus microplus</name>
    <name type="common">Cattle tick</name>
    <name type="synonym">Boophilus microplus</name>
    <dbReference type="NCBI Taxonomy" id="6941"/>
    <lineage>
        <taxon>Eukaryota</taxon>
        <taxon>Metazoa</taxon>
        <taxon>Ecdysozoa</taxon>
        <taxon>Arthropoda</taxon>
        <taxon>Chelicerata</taxon>
        <taxon>Arachnida</taxon>
        <taxon>Acari</taxon>
        <taxon>Parasitiformes</taxon>
        <taxon>Ixodida</taxon>
        <taxon>Ixodoidea</taxon>
        <taxon>Ixodidae</taxon>
        <taxon>Rhipicephalinae</taxon>
        <taxon>Rhipicephalus</taxon>
        <taxon>Boophilus</taxon>
    </lineage>
</organism>
<accession>A0A9J6EKL9</accession>
<gene>
    <name evidence="2" type="ORF">HPB51_000132</name>
</gene>
<dbReference type="EMBL" id="JABSTU010000003">
    <property type="protein sequence ID" value="KAH8034652.1"/>
    <property type="molecule type" value="Genomic_DNA"/>
</dbReference>
<reference evidence="2" key="1">
    <citation type="journal article" date="2020" name="Cell">
        <title>Large-Scale Comparative Analyses of Tick Genomes Elucidate Their Genetic Diversity and Vector Capacities.</title>
        <authorList>
            <consortium name="Tick Genome and Microbiome Consortium (TIGMIC)"/>
            <person name="Jia N."/>
            <person name="Wang J."/>
            <person name="Shi W."/>
            <person name="Du L."/>
            <person name="Sun Y."/>
            <person name="Zhan W."/>
            <person name="Jiang J.F."/>
            <person name="Wang Q."/>
            <person name="Zhang B."/>
            <person name="Ji P."/>
            <person name="Bell-Sakyi L."/>
            <person name="Cui X.M."/>
            <person name="Yuan T.T."/>
            <person name="Jiang B.G."/>
            <person name="Yang W.F."/>
            <person name="Lam T.T."/>
            <person name="Chang Q.C."/>
            <person name="Ding S.J."/>
            <person name="Wang X.J."/>
            <person name="Zhu J.G."/>
            <person name="Ruan X.D."/>
            <person name="Zhao L."/>
            <person name="Wei J.T."/>
            <person name="Ye R.Z."/>
            <person name="Que T.C."/>
            <person name="Du C.H."/>
            <person name="Zhou Y.H."/>
            <person name="Cheng J.X."/>
            <person name="Dai P.F."/>
            <person name="Guo W.B."/>
            <person name="Han X.H."/>
            <person name="Huang E.J."/>
            <person name="Li L.F."/>
            <person name="Wei W."/>
            <person name="Gao Y.C."/>
            <person name="Liu J.Z."/>
            <person name="Shao H.Z."/>
            <person name="Wang X."/>
            <person name="Wang C.C."/>
            <person name="Yang T.C."/>
            <person name="Huo Q.B."/>
            <person name="Li W."/>
            <person name="Chen H.Y."/>
            <person name="Chen S.E."/>
            <person name="Zhou L.G."/>
            <person name="Ni X.B."/>
            <person name="Tian J.H."/>
            <person name="Sheng Y."/>
            <person name="Liu T."/>
            <person name="Pan Y.S."/>
            <person name="Xia L.Y."/>
            <person name="Li J."/>
            <person name="Zhao F."/>
            <person name="Cao W.C."/>
        </authorList>
    </citation>
    <scope>NUCLEOTIDE SEQUENCE</scope>
    <source>
        <strain evidence="2">Rmic-2018</strain>
    </source>
</reference>
<proteinExistence type="predicted"/>
<dbReference type="Proteomes" id="UP000821866">
    <property type="component" value="Chromosome 11"/>
</dbReference>
<sequence length="168" mass="19775">MFTFTSLRSHYGQEATLLAKQYVNVSRDVSTYKNQLSFTKTCQDLNLIPRSLRLKRLVHTPEGNNVVAQAERWLVKARVHECHSIIKKEVDLYFLRRQLEYRMPDIFKSLDTFARNVAATTDQTKQKDLRSKLMALKNKHRTPEMQQNHQKRRQPLKTTIGARGKRSF</sequence>
<dbReference type="AlphaFoldDB" id="A0A9J6EKL9"/>
<keyword evidence="3" id="KW-1185">Reference proteome</keyword>
<feature type="region of interest" description="Disordered" evidence="1">
    <location>
        <begin position="138"/>
        <end position="168"/>
    </location>
</feature>
<name>A0A9J6EKL9_RHIMP</name>
<dbReference type="VEuPathDB" id="VectorBase:LOC119173603"/>
<evidence type="ECO:0000313" key="2">
    <source>
        <dbReference type="EMBL" id="KAH8034652.1"/>
    </source>
</evidence>
<comment type="caution">
    <text evidence="2">The sequence shown here is derived from an EMBL/GenBank/DDBJ whole genome shotgun (WGS) entry which is preliminary data.</text>
</comment>